<dbReference type="PRINTS" id="PR00315">
    <property type="entry name" value="ELONGATNFCT"/>
</dbReference>
<dbReference type="Gene3D" id="3.30.230.10">
    <property type="match status" value="1"/>
</dbReference>
<proteinExistence type="predicted"/>
<dbReference type="PROSITE" id="PS51722">
    <property type="entry name" value="G_TR_2"/>
    <property type="match status" value="1"/>
</dbReference>
<dbReference type="InterPro" id="IPR009000">
    <property type="entry name" value="Transl_B-barrel_sf"/>
</dbReference>
<comment type="subcellular location">
    <subcellularLocation>
        <location evidence="1">Cytoplasm</location>
    </subcellularLocation>
</comment>
<keyword evidence="12" id="KW-1185">Reference proteome</keyword>
<evidence type="ECO:0000256" key="7">
    <source>
        <dbReference type="ARBA" id="ARBA00048548"/>
    </source>
</evidence>
<evidence type="ECO:0000259" key="10">
    <source>
        <dbReference type="PROSITE" id="PS51722"/>
    </source>
</evidence>
<dbReference type="OrthoDB" id="364892at2759"/>
<gene>
    <name evidence="11" type="ORF">CHIRRI_LOCUS4459</name>
</gene>
<evidence type="ECO:0000256" key="5">
    <source>
        <dbReference type="ARBA" id="ARBA00022801"/>
    </source>
</evidence>
<keyword evidence="6" id="KW-0342">GTP-binding</keyword>
<dbReference type="SUPFAM" id="SSF54211">
    <property type="entry name" value="Ribosomal protein S5 domain 2-like"/>
    <property type="match status" value="1"/>
</dbReference>
<dbReference type="GO" id="GO:0005525">
    <property type="term" value="F:GTP binding"/>
    <property type="evidence" value="ECO:0007669"/>
    <property type="project" value="UniProtKB-KW"/>
</dbReference>
<dbReference type="Pfam" id="PF00679">
    <property type="entry name" value="EFG_C"/>
    <property type="match status" value="1"/>
</dbReference>
<evidence type="ECO:0000256" key="2">
    <source>
        <dbReference type="ARBA" id="ARBA00022490"/>
    </source>
</evidence>
<evidence type="ECO:0000256" key="6">
    <source>
        <dbReference type="ARBA" id="ARBA00023134"/>
    </source>
</evidence>
<dbReference type="Proteomes" id="UP001153620">
    <property type="component" value="Chromosome 1"/>
</dbReference>
<dbReference type="Pfam" id="PF00009">
    <property type="entry name" value="GTP_EFTU"/>
    <property type="match status" value="1"/>
</dbReference>
<keyword evidence="4" id="KW-0547">Nucleotide-binding</keyword>
<dbReference type="InterPro" id="IPR000640">
    <property type="entry name" value="EFG_V-like"/>
</dbReference>
<dbReference type="InterPro" id="IPR027417">
    <property type="entry name" value="P-loop_NTPase"/>
</dbReference>
<evidence type="ECO:0000313" key="12">
    <source>
        <dbReference type="Proteomes" id="UP001153620"/>
    </source>
</evidence>
<protein>
    <recommendedName>
        <fullName evidence="8">Ribosome assembly protein 1</fullName>
    </recommendedName>
    <alternativeName>
        <fullName evidence="9">Elongation factor-like 1</fullName>
    </alternativeName>
</protein>
<evidence type="ECO:0000256" key="8">
    <source>
        <dbReference type="ARBA" id="ARBA00068031"/>
    </source>
</evidence>
<reference evidence="11" key="1">
    <citation type="submission" date="2022-01" db="EMBL/GenBank/DDBJ databases">
        <authorList>
            <person name="King R."/>
        </authorList>
    </citation>
    <scope>NUCLEOTIDE SEQUENCE</scope>
</reference>
<feature type="domain" description="Tr-type G" evidence="10">
    <location>
        <begin position="16"/>
        <end position="244"/>
    </location>
</feature>
<dbReference type="EMBL" id="OU895877">
    <property type="protein sequence ID" value="CAG9801533.1"/>
    <property type="molecule type" value="Genomic_DNA"/>
</dbReference>
<dbReference type="CDD" id="cd01681">
    <property type="entry name" value="aeEF2_snRNP_like_IV"/>
    <property type="match status" value="1"/>
</dbReference>
<keyword evidence="5" id="KW-0378">Hydrolase</keyword>
<dbReference type="CDD" id="cd16261">
    <property type="entry name" value="EF2_snRNP_III"/>
    <property type="match status" value="1"/>
</dbReference>
<dbReference type="FunFam" id="3.30.70.240:FF:000006">
    <property type="entry name" value="Elongation factor like GTPase 1"/>
    <property type="match status" value="1"/>
</dbReference>
<dbReference type="CDD" id="cd01885">
    <property type="entry name" value="EF2"/>
    <property type="match status" value="1"/>
</dbReference>
<dbReference type="Gene3D" id="2.40.30.10">
    <property type="entry name" value="Translation factors"/>
    <property type="match status" value="1"/>
</dbReference>
<dbReference type="PANTHER" id="PTHR42908:SF3">
    <property type="entry name" value="ELONGATION FACTOR-LIKE GTPASE 1"/>
    <property type="match status" value="1"/>
</dbReference>
<evidence type="ECO:0000256" key="1">
    <source>
        <dbReference type="ARBA" id="ARBA00004496"/>
    </source>
</evidence>
<sequence length="922" mass="104306">MSQIIQKIKELQKKTSNIRNVCILAHVDHGKTTLADYLIASNGIISSRNAGPMRYLDNRPDEQERKITMKASNISLYFESSGEEYIINLIDSPGHVDFSSETSAAVKLADGAIIVVDVVEGVCAQTRTILQQAYNEKLKPILFLNKIDRLIQERNMSTTEAEEHLRRVLEQVNAVIGNIFASDVFLQEDMSKDNQESALETADDSMIYFNPTSGNVVFGSAQDGWGFSLNAFSSMFAEKLNVQADVLNDAMWGDFYYNAKHKRCDSGAYSKGKPTIFVQIILENIWKLYNNIIQDDFDKIGIYCEKLKLKYRPPKKTVANRKTILKNVFTEWLPLEKSIFDRIIKHVTSPADMYQSKLSKLITKDKFAANVEFSEDDSSKVIAFIAKMVPISYRELMACDRALRDIEDEYEPDEQVLIAFCRIYCGVLRENSTVHLVKRDYNPKLKNKEELEPVDIKRVYLMMARNFEPMHEAHSGMIVGIWGLQKFVTKTATLSSSKSCPPFSGLDILAPPVLRVAVEPTNIDDMPKLIKGLKLLNQVDSCVQIMIQETGEHVLCVLGEVHLEKCIRDLTEDYAKIQLNVSKPIVQFRETIMESLQKSSDDDKSVTINARNNTCLIKIIASPLPQNVVKFMESNKEQLKIFASTMEGSSGIEVNKELLNAFSNELKNSDVTQQFELTDIWSIGPKKLSTCLLINKSKYIHHNLLSSETIDGLYDRAIINGFQSAVQAGPLCLEPMHGICFIMQEFIIDESIDKRDSSISGIIITSVKEACRIAFQKQPQRLVGPMYSLSIIANADVLGKCYAEIAKRNGRILVSDMIEGSGMWMLEAVIPVIESFDLANELRVKTSGLAMPQLSFSNWETIEQDPFWIPTTEEELEQFGDKADFENKAKSYMDSIRERKGLYVDKKLVEFGEKQRTLSKNK</sequence>
<dbReference type="Pfam" id="PF22042">
    <property type="entry name" value="EF-G_D2"/>
    <property type="match status" value="1"/>
</dbReference>
<evidence type="ECO:0000313" key="11">
    <source>
        <dbReference type="EMBL" id="CAG9801533.1"/>
    </source>
</evidence>
<keyword evidence="2" id="KW-0963">Cytoplasm</keyword>
<dbReference type="PANTHER" id="PTHR42908">
    <property type="entry name" value="TRANSLATION ELONGATION FACTOR-RELATED"/>
    <property type="match status" value="1"/>
</dbReference>
<dbReference type="InterPro" id="IPR014721">
    <property type="entry name" value="Ribsml_uS5_D2-typ_fold_subgr"/>
</dbReference>
<dbReference type="SMART" id="SM00838">
    <property type="entry name" value="EFG_C"/>
    <property type="match status" value="1"/>
</dbReference>
<evidence type="ECO:0000256" key="9">
    <source>
        <dbReference type="ARBA" id="ARBA00081809"/>
    </source>
</evidence>
<dbReference type="Pfam" id="PF14492">
    <property type="entry name" value="EFG_III"/>
    <property type="match status" value="1"/>
</dbReference>
<dbReference type="GO" id="GO:0005829">
    <property type="term" value="C:cytosol"/>
    <property type="evidence" value="ECO:0007669"/>
    <property type="project" value="TreeGrafter"/>
</dbReference>
<dbReference type="Gene3D" id="3.30.70.240">
    <property type="match status" value="1"/>
</dbReference>
<comment type="catalytic activity">
    <reaction evidence="7">
        <text>GTP + H2O = GDP + phosphate + H(+)</text>
        <dbReference type="Rhea" id="RHEA:19669"/>
        <dbReference type="ChEBI" id="CHEBI:15377"/>
        <dbReference type="ChEBI" id="CHEBI:15378"/>
        <dbReference type="ChEBI" id="CHEBI:37565"/>
        <dbReference type="ChEBI" id="CHEBI:43474"/>
        <dbReference type="ChEBI" id="CHEBI:58189"/>
    </reaction>
</comment>
<evidence type="ECO:0000256" key="3">
    <source>
        <dbReference type="ARBA" id="ARBA00022517"/>
    </source>
</evidence>
<dbReference type="GO" id="GO:0003924">
    <property type="term" value="F:GTPase activity"/>
    <property type="evidence" value="ECO:0007669"/>
    <property type="project" value="InterPro"/>
</dbReference>
<dbReference type="SUPFAM" id="SSF52540">
    <property type="entry name" value="P-loop containing nucleoside triphosphate hydrolases"/>
    <property type="match status" value="1"/>
</dbReference>
<dbReference type="FunFam" id="3.30.70.870:FF:000002">
    <property type="entry name" value="Translation elongation factor 2"/>
    <property type="match status" value="1"/>
</dbReference>
<dbReference type="Gene3D" id="3.30.70.870">
    <property type="entry name" value="Elongation Factor G (Translational Gtpase), domain 3"/>
    <property type="match status" value="1"/>
</dbReference>
<name>A0A9N9WRP3_9DIPT</name>
<keyword evidence="3" id="KW-0690">Ribosome biogenesis</keyword>
<dbReference type="InterPro" id="IPR041095">
    <property type="entry name" value="EFG_II"/>
</dbReference>
<evidence type="ECO:0000256" key="4">
    <source>
        <dbReference type="ARBA" id="ARBA00022741"/>
    </source>
</evidence>
<dbReference type="Pfam" id="PF25118">
    <property type="entry name" value="EFL1"/>
    <property type="match status" value="1"/>
</dbReference>
<dbReference type="NCBIfam" id="TIGR00231">
    <property type="entry name" value="small_GTP"/>
    <property type="match status" value="1"/>
</dbReference>
<dbReference type="CDD" id="cd04096">
    <property type="entry name" value="eEF2_snRNP_like_C"/>
    <property type="match status" value="1"/>
</dbReference>
<dbReference type="AlphaFoldDB" id="A0A9N9WRP3"/>
<accession>A0A9N9WRP3</accession>
<dbReference type="SUPFAM" id="SSF54980">
    <property type="entry name" value="EF-G C-terminal domain-like"/>
    <property type="match status" value="2"/>
</dbReference>
<dbReference type="InterPro" id="IPR056752">
    <property type="entry name" value="EFL1"/>
</dbReference>
<dbReference type="InterPro" id="IPR020568">
    <property type="entry name" value="Ribosomal_Su5_D2-typ_SF"/>
</dbReference>
<dbReference type="Gene3D" id="3.40.50.300">
    <property type="entry name" value="P-loop containing nucleotide triphosphate hydrolases"/>
    <property type="match status" value="1"/>
</dbReference>
<dbReference type="GO" id="GO:0043022">
    <property type="term" value="F:ribosome binding"/>
    <property type="evidence" value="ECO:0007669"/>
    <property type="project" value="TreeGrafter"/>
</dbReference>
<dbReference type="InterPro" id="IPR005225">
    <property type="entry name" value="Small_GTP-bd"/>
</dbReference>
<dbReference type="GO" id="GO:1990904">
    <property type="term" value="C:ribonucleoprotein complex"/>
    <property type="evidence" value="ECO:0007669"/>
    <property type="project" value="TreeGrafter"/>
</dbReference>
<dbReference type="FunFam" id="3.40.50.300:FF:000746">
    <property type="entry name" value="Ribosome assembly protein 1"/>
    <property type="match status" value="1"/>
</dbReference>
<dbReference type="InterPro" id="IPR053905">
    <property type="entry name" value="EF-G-like_DII"/>
</dbReference>
<organism evidence="11 12">
    <name type="scientific">Chironomus riparius</name>
    <dbReference type="NCBI Taxonomy" id="315576"/>
    <lineage>
        <taxon>Eukaryota</taxon>
        <taxon>Metazoa</taxon>
        <taxon>Ecdysozoa</taxon>
        <taxon>Arthropoda</taxon>
        <taxon>Hexapoda</taxon>
        <taxon>Insecta</taxon>
        <taxon>Pterygota</taxon>
        <taxon>Neoptera</taxon>
        <taxon>Endopterygota</taxon>
        <taxon>Diptera</taxon>
        <taxon>Nematocera</taxon>
        <taxon>Chironomoidea</taxon>
        <taxon>Chironomidae</taxon>
        <taxon>Chironominae</taxon>
        <taxon>Chironomus</taxon>
    </lineage>
</organism>
<reference evidence="11" key="2">
    <citation type="submission" date="2022-10" db="EMBL/GenBank/DDBJ databases">
        <authorList>
            <consortium name="ENA_rothamsted_submissions"/>
            <consortium name="culmorum"/>
            <person name="King R."/>
        </authorList>
    </citation>
    <scope>NUCLEOTIDE SEQUENCE</scope>
</reference>
<dbReference type="GO" id="GO:0042256">
    <property type="term" value="P:cytosolic ribosome assembly"/>
    <property type="evidence" value="ECO:0007669"/>
    <property type="project" value="TreeGrafter"/>
</dbReference>
<dbReference type="SUPFAM" id="SSF50447">
    <property type="entry name" value="Translation proteins"/>
    <property type="match status" value="1"/>
</dbReference>
<dbReference type="InterPro" id="IPR000795">
    <property type="entry name" value="T_Tr_GTP-bd_dom"/>
</dbReference>
<dbReference type="InterPro" id="IPR035647">
    <property type="entry name" value="EFG_III/V"/>
</dbReference>